<comment type="subunit">
    <text evidence="4">Homooligomer.</text>
</comment>
<feature type="transmembrane region" description="Helical" evidence="9">
    <location>
        <begin position="231"/>
        <end position="248"/>
    </location>
</feature>
<dbReference type="EMBL" id="MZNU01000384">
    <property type="protein sequence ID" value="OWO98698.1"/>
    <property type="molecule type" value="Genomic_DNA"/>
</dbReference>
<evidence type="ECO:0000256" key="4">
    <source>
        <dbReference type="ARBA" id="ARBA00011182"/>
    </source>
</evidence>
<feature type="transmembrane region" description="Helical" evidence="9">
    <location>
        <begin position="155"/>
        <end position="178"/>
    </location>
</feature>
<evidence type="ECO:0000256" key="7">
    <source>
        <dbReference type="ARBA" id="ARBA00023136"/>
    </source>
</evidence>
<dbReference type="OrthoDB" id="422736at2759"/>
<dbReference type="InParanoid" id="A0A218YV01"/>
<feature type="transmembrane region" description="Helical" evidence="9">
    <location>
        <begin position="330"/>
        <end position="355"/>
    </location>
</feature>
<dbReference type="Pfam" id="PF03151">
    <property type="entry name" value="TPT"/>
    <property type="match status" value="1"/>
</dbReference>
<protein>
    <recommendedName>
        <fullName evidence="10">Sugar phosphate transporter domain-containing protein</fullName>
    </recommendedName>
</protein>
<reference evidence="11 12" key="1">
    <citation type="submission" date="2017-04" db="EMBL/GenBank/DDBJ databases">
        <title>Draft genome sequence of Marssonina coronaria NL1: causal agent of apple blotch.</title>
        <authorList>
            <person name="Cheng Q."/>
        </authorList>
    </citation>
    <scope>NUCLEOTIDE SEQUENCE [LARGE SCALE GENOMIC DNA]</scope>
    <source>
        <strain evidence="11 12">NL1</strain>
    </source>
</reference>
<feature type="transmembrane region" description="Helical" evidence="9">
    <location>
        <begin position="268"/>
        <end position="286"/>
    </location>
</feature>
<comment type="similarity">
    <text evidence="3">Belongs to the TPT transporter family. SLC35D subfamily.</text>
</comment>
<keyword evidence="7 9" id="KW-0472">Membrane</keyword>
<dbReference type="PANTHER" id="PTHR11132">
    <property type="entry name" value="SOLUTE CARRIER FAMILY 35"/>
    <property type="match status" value="1"/>
</dbReference>
<accession>A0A218YV01</accession>
<evidence type="ECO:0000256" key="9">
    <source>
        <dbReference type="SAM" id="Phobius"/>
    </source>
</evidence>
<feature type="region of interest" description="Disordered" evidence="8">
    <location>
        <begin position="1"/>
        <end position="24"/>
    </location>
</feature>
<evidence type="ECO:0000256" key="5">
    <source>
        <dbReference type="ARBA" id="ARBA00022692"/>
    </source>
</evidence>
<proteinExistence type="inferred from homology"/>
<evidence type="ECO:0000259" key="10">
    <source>
        <dbReference type="Pfam" id="PF03151"/>
    </source>
</evidence>
<dbReference type="InterPro" id="IPR037185">
    <property type="entry name" value="EmrE-like"/>
</dbReference>
<dbReference type="Proteomes" id="UP000242519">
    <property type="component" value="Unassembled WGS sequence"/>
</dbReference>
<sequence>MDMSTNRPASDGEYGETMSPRVSESTTVRLHDVVHRSKSPAPTVVWDEVDEGDHDPEEGLLSHALDIEAQNLEVDITAETVPLEYSTPLSMKLFYLGTYLLLNLSLTIHSKMLLGKFQYPFLLTAFHTGTTSVGCYILMLRGYIRPTVLSLQDNLVIVAFSTLCTINIAISNVSLALVSVAFHQIVRSTAPVFTILIYKLFFGRSYSLPTYLCCIPIITGVSMVAYGEFDFTAWGFTLTTFGVILAALKTVISNRLMTGTLSLPPLELLLRISPLAAFQSLVYAMLTGEGSGFKQFVVDGSLTPGWTAALISNSCIAFVLNISSFSTNKVAGALTMTICGNLKQVLTVLLGIIIFNVEIGVFNGTGMIIAIVGGAIYSQVELGNKLRKKPAPPPKAWAASCSPSVRVDGRANFIAARAQLEASSRNIHLHLHIHIHLSSTPREPSAVNRQPGLDPGLLRKLGKIPAPSNATSPAALFSSPPKISSIIRIDYEGRRNAVVAVRGALIIGIVGLLLLHSVFSAQIEPLQGSLHLLVPATSSNEHLCKLMLSAAILRYPTPIIVNWGAEEGESNHYSSHLEKVNTILNFLNTLYSEGNADDLVLIVDGFDVHFQLPPEVLIKRYFAANAAAQQRINDQIGAANAHGYNVKQTVIFGQDKVCWPNPPGSPACWAVPQAPMSRYAFGPDTDDGMASHQRPRWLNSGTIMGPVGDVRQVFQETFSFIEANMSTSSDQFYFAHKYGEQEYARRLLQPEPFSAAEKESPGLVHPVAAARDQTTELHMGIDHESLLWQVMGFFRPYLTWTTYSGSPSPLRLPSSKTQQTYLSHPAYLDRSLPADLAAARPPFSAALELRARGKTGASTTAMDLPTDLSWADVKLGSNALTGHIFPLLHHTGPKWFRDEWWPRMWYYPYAEALLTAAASLEQAPIFPAGEVVGGRTWWPATPGVQMSVLRGVKGGAVSDRGVWLGWEGLCGMHEKQIYNGSGDI</sequence>
<comment type="subcellular location">
    <subcellularLocation>
        <location evidence="2">Endoplasmic reticulum membrane</location>
        <topology evidence="2">Multi-pass membrane protein</topology>
    </subcellularLocation>
</comment>
<comment type="function">
    <text evidence="1">Involved in the import of GDP-mannose from the cytoplasm into the Golgi lumen.</text>
</comment>
<feature type="transmembrane region" description="Helical" evidence="9">
    <location>
        <begin position="361"/>
        <end position="380"/>
    </location>
</feature>
<feature type="transmembrane region" description="Helical" evidence="9">
    <location>
        <begin position="306"/>
        <end position="323"/>
    </location>
</feature>
<feature type="transmembrane region" description="Helical" evidence="9">
    <location>
        <begin position="119"/>
        <end position="143"/>
    </location>
</feature>
<dbReference type="InterPro" id="IPR004853">
    <property type="entry name" value="Sugar_P_trans_dom"/>
</dbReference>
<organism evidence="11 12">
    <name type="scientific">Diplocarpon coronariae</name>
    <dbReference type="NCBI Taxonomy" id="2795749"/>
    <lineage>
        <taxon>Eukaryota</taxon>
        <taxon>Fungi</taxon>
        <taxon>Dikarya</taxon>
        <taxon>Ascomycota</taxon>
        <taxon>Pezizomycotina</taxon>
        <taxon>Leotiomycetes</taxon>
        <taxon>Helotiales</taxon>
        <taxon>Drepanopezizaceae</taxon>
        <taxon>Diplocarpon</taxon>
    </lineage>
</organism>
<evidence type="ECO:0000256" key="8">
    <source>
        <dbReference type="SAM" id="MobiDB-lite"/>
    </source>
</evidence>
<evidence type="ECO:0000313" key="12">
    <source>
        <dbReference type="Proteomes" id="UP000242519"/>
    </source>
</evidence>
<name>A0A218YV01_9HELO</name>
<keyword evidence="5 9" id="KW-0812">Transmembrane</keyword>
<gene>
    <name evidence="11" type="ORF">B2J93_5855</name>
</gene>
<dbReference type="SUPFAM" id="SSF103481">
    <property type="entry name" value="Multidrug resistance efflux transporter EmrE"/>
    <property type="match status" value="1"/>
</dbReference>
<evidence type="ECO:0000256" key="1">
    <source>
        <dbReference type="ARBA" id="ARBA00003420"/>
    </source>
</evidence>
<feature type="domain" description="Sugar phosphate transporter" evidence="10">
    <location>
        <begin position="94"/>
        <end position="378"/>
    </location>
</feature>
<dbReference type="GO" id="GO:0005789">
    <property type="term" value="C:endoplasmic reticulum membrane"/>
    <property type="evidence" value="ECO:0007669"/>
    <property type="project" value="UniProtKB-SubCell"/>
</dbReference>
<evidence type="ECO:0000256" key="3">
    <source>
        <dbReference type="ARBA" id="ARBA00010425"/>
    </source>
</evidence>
<dbReference type="AlphaFoldDB" id="A0A218YV01"/>
<evidence type="ECO:0000313" key="11">
    <source>
        <dbReference type="EMBL" id="OWO98698.1"/>
    </source>
</evidence>
<dbReference type="InterPro" id="IPR050186">
    <property type="entry name" value="TPT_transporter"/>
</dbReference>
<evidence type="ECO:0000256" key="6">
    <source>
        <dbReference type="ARBA" id="ARBA00022989"/>
    </source>
</evidence>
<keyword evidence="12" id="KW-1185">Reference proteome</keyword>
<evidence type="ECO:0000256" key="2">
    <source>
        <dbReference type="ARBA" id="ARBA00004477"/>
    </source>
</evidence>
<dbReference type="CDD" id="cd22997">
    <property type="entry name" value="GT_LH"/>
    <property type="match status" value="1"/>
</dbReference>
<feature type="transmembrane region" description="Helical" evidence="9">
    <location>
        <begin position="497"/>
        <end position="519"/>
    </location>
</feature>
<feature type="transmembrane region" description="Helical" evidence="9">
    <location>
        <begin position="208"/>
        <end position="225"/>
    </location>
</feature>
<comment type="caution">
    <text evidence="11">The sequence shown here is derived from an EMBL/GenBank/DDBJ whole genome shotgun (WGS) entry which is preliminary data.</text>
</comment>
<keyword evidence="6 9" id="KW-1133">Transmembrane helix</keyword>